<evidence type="ECO:0000313" key="3">
    <source>
        <dbReference type="Proteomes" id="UP000653730"/>
    </source>
</evidence>
<evidence type="ECO:0008006" key="4">
    <source>
        <dbReference type="Google" id="ProtNLM"/>
    </source>
</evidence>
<keyword evidence="3" id="KW-1185">Reference proteome</keyword>
<sequence length="109" mass="13335">MILISKYLFPKRYVGLTLWPVIFLKTPELKNDPVLLNHERIHLRQQLELLILPFYLIYGVEWLVGLVKYRNAYTAYKNISFEREAYANEDNHNYLKTRPPWRFLRYIFN</sequence>
<dbReference type="EMBL" id="JACVDC010000079">
    <property type="protein sequence ID" value="MBC9797917.1"/>
    <property type="molecule type" value="Genomic_DNA"/>
</dbReference>
<proteinExistence type="predicted"/>
<feature type="transmembrane region" description="Helical" evidence="1">
    <location>
        <begin position="49"/>
        <end position="67"/>
    </location>
</feature>
<gene>
    <name evidence="2" type="ORF">IBL28_18235</name>
</gene>
<keyword evidence="1" id="KW-0472">Membrane</keyword>
<dbReference type="RefSeq" id="WP_187967043.1">
    <property type="nucleotide sequence ID" value="NZ_JACVDC010000079.1"/>
</dbReference>
<protein>
    <recommendedName>
        <fullName evidence="4">DUF4157 domain-containing protein</fullName>
    </recommendedName>
</protein>
<keyword evidence="1" id="KW-0812">Transmembrane</keyword>
<evidence type="ECO:0000256" key="1">
    <source>
        <dbReference type="SAM" id="Phobius"/>
    </source>
</evidence>
<name>A0A926Q3T7_9FLAO</name>
<evidence type="ECO:0000313" key="2">
    <source>
        <dbReference type="EMBL" id="MBC9797917.1"/>
    </source>
</evidence>
<reference evidence="2 3" key="1">
    <citation type="submission" date="2020-09" db="EMBL/GenBank/DDBJ databases">
        <title>Sinomicrobium weinanense sp. nov., a halophilic bacteria isolated from saline-alkali soil.</title>
        <authorList>
            <person name="Wu P."/>
            <person name="Ren H."/>
            <person name="Mei Y."/>
            <person name="Liang Y."/>
            <person name="Chen Z."/>
        </authorList>
    </citation>
    <scope>NUCLEOTIDE SEQUENCE [LARGE SCALE GENOMIC DNA]</scope>
    <source>
        <strain evidence="2 3">FJxs</strain>
    </source>
</reference>
<accession>A0A926Q3T7</accession>
<keyword evidence="1" id="KW-1133">Transmembrane helix</keyword>
<organism evidence="2 3">
    <name type="scientific">Sinomicrobium weinanense</name>
    <dbReference type="NCBI Taxonomy" id="2842200"/>
    <lineage>
        <taxon>Bacteria</taxon>
        <taxon>Pseudomonadati</taxon>
        <taxon>Bacteroidota</taxon>
        <taxon>Flavobacteriia</taxon>
        <taxon>Flavobacteriales</taxon>
        <taxon>Flavobacteriaceae</taxon>
        <taxon>Sinomicrobium</taxon>
    </lineage>
</organism>
<dbReference type="Proteomes" id="UP000653730">
    <property type="component" value="Unassembled WGS sequence"/>
</dbReference>
<comment type="caution">
    <text evidence="2">The sequence shown here is derived from an EMBL/GenBank/DDBJ whole genome shotgun (WGS) entry which is preliminary data.</text>
</comment>
<dbReference type="AlphaFoldDB" id="A0A926Q3T7"/>